<protein>
    <submittedName>
        <fullName evidence="3">Heme exporter protein CcmD</fullName>
    </submittedName>
</protein>
<keyword evidence="2" id="KW-1133">Transmembrane helix</keyword>
<evidence type="ECO:0000256" key="1">
    <source>
        <dbReference type="SAM" id="MobiDB-lite"/>
    </source>
</evidence>
<dbReference type="RefSeq" id="WP_378079039.1">
    <property type="nucleotide sequence ID" value="NZ_AP028461.1"/>
</dbReference>
<keyword evidence="2" id="KW-0472">Membrane</keyword>
<evidence type="ECO:0000256" key="2">
    <source>
        <dbReference type="SAM" id="Phobius"/>
    </source>
</evidence>
<reference evidence="4" key="1">
    <citation type="journal article" date="2019" name="Int. J. Syst. Evol. Microbiol.">
        <title>The Global Catalogue of Microorganisms (GCM) 10K type strain sequencing project: providing services to taxonomists for standard genome sequencing and annotation.</title>
        <authorList>
            <consortium name="The Broad Institute Genomics Platform"/>
            <consortium name="The Broad Institute Genome Sequencing Center for Infectious Disease"/>
            <person name="Wu L."/>
            <person name="Ma J."/>
        </authorList>
    </citation>
    <scope>NUCLEOTIDE SEQUENCE [LARGE SCALE GENOMIC DNA]</scope>
    <source>
        <strain evidence="4">CCM 7526</strain>
    </source>
</reference>
<comment type="caution">
    <text evidence="3">The sequence shown here is derived from an EMBL/GenBank/DDBJ whole genome shotgun (WGS) entry which is preliminary data.</text>
</comment>
<dbReference type="EMBL" id="JBHTMK010000043">
    <property type="protein sequence ID" value="MFD1370125.1"/>
    <property type="molecule type" value="Genomic_DNA"/>
</dbReference>
<dbReference type="Proteomes" id="UP001597183">
    <property type="component" value="Unassembled WGS sequence"/>
</dbReference>
<feature type="transmembrane region" description="Helical" evidence="2">
    <location>
        <begin position="230"/>
        <end position="250"/>
    </location>
</feature>
<sequence>MVGRQVEGELTMQQLILAAALLLADPSAGPTPLVSTAGTSYLTAVAISADQPVDVSAVTGDYLYWQFPATAGQRPELAIDVKLPAEGRTGSHAWTVEVFDGLRRRQACVGGEQSPVAETSDTSVTLGCRLRQVRSWAEPWDGDPLPGTYYVRLSSTDLPEKDLGLPVEVNLKLTAPTGDTGADQGSLAAPLVPDNRPGKVLTTPAPVPSAAPADESSFSFDWIPEFSSRWIWTASGGVLAALAGLIGFSWTRRRRV</sequence>
<evidence type="ECO:0000313" key="4">
    <source>
        <dbReference type="Proteomes" id="UP001597183"/>
    </source>
</evidence>
<organism evidence="3 4">
    <name type="scientific">Actinoplanes sichuanensis</name>
    <dbReference type="NCBI Taxonomy" id="512349"/>
    <lineage>
        <taxon>Bacteria</taxon>
        <taxon>Bacillati</taxon>
        <taxon>Actinomycetota</taxon>
        <taxon>Actinomycetes</taxon>
        <taxon>Micromonosporales</taxon>
        <taxon>Micromonosporaceae</taxon>
        <taxon>Actinoplanes</taxon>
    </lineage>
</organism>
<evidence type="ECO:0000313" key="3">
    <source>
        <dbReference type="EMBL" id="MFD1370125.1"/>
    </source>
</evidence>
<feature type="region of interest" description="Disordered" evidence="1">
    <location>
        <begin position="176"/>
        <end position="214"/>
    </location>
</feature>
<keyword evidence="2" id="KW-0812">Transmembrane</keyword>
<name>A0ABW4AIM9_9ACTN</name>
<keyword evidence="4" id="KW-1185">Reference proteome</keyword>
<accession>A0ABW4AIM9</accession>
<gene>
    <name evidence="3" type="ORF">ACFQ5G_32730</name>
</gene>
<proteinExistence type="predicted"/>